<dbReference type="AlphaFoldDB" id="A0A9D4H9E3"/>
<proteinExistence type="predicted"/>
<organism evidence="1 2">
    <name type="scientific">Dreissena polymorpha</name>
    <name type="common">Zebra mussel</name>
    <name type="synonym">Mytilus polymorpha</name>
    <dbReference type="NCBI Taxonomy" id="45954"/>
    <lineage>
        <taxon>Eukaryota</taxon>
        <taxon>Metazoa</taxon>
        <taxon>Spiralia</taxon>
        <taxon>Lophotrochozoa</taxon>
        <taxon>Mollusca</taxon>
        <taxon>Bivalvia</taxon>
        <taxon>Autobranchia</taxon>
        <taxon>Heteroconchia</taxon>
        <taxon>Euheterodonta</taxon>
        <taxon>Imparidentia</taxon>
        <taxon>Neoheterodontei</taxon>
        <taxon>Myida</taxon>
        <taxon>Dreissenoidea</taxon>
        <taxon>Dreissenidae</taxon>
        <taxon>Dreissena</taxon>
    </lineage>
</organism>
<name>A0A9D4H9E3_DREPO</name>
<protein>
    <submittedName>
        <fullName evidence="1">Uncharacterized protein</fullName>
    </submittedName>
</protein>
<gene>
    <name evidence="1" type="ORF">DPMN_105373</name>
</gene>
<reference evidence="1" key="2">
    <citation type="submission" date="2020-11" db="EMBL/GenBank/DDBJ databases">
        <authorList>
            <person name="McCartney M.A."/>
            <person name="Auch B."/>
            <person name="Kono T."/>
            <person name="Mallez S."/>
            <person name="Becker A."/>
            <person name="Gohl D.M."/>
            <person name="Silverstein K.A.T."/>
            <person name="Koren S."/>
            <person name="Bechman K.B."/>
            <person name="Herman A."/>
            <person name="Abrahante J.E."/>
            <person name="Garbe J."/>
        </authorList>
    </citation>
    <scope>NUCLEOTIDE SEQUENCE</scope>
    <source>
        <strain evidence="1">Duluth1</strain>
        <tissue evidence="1">Whole animal</tissue>
    </source>
</reference>
<sequence length="118" mass="13219">MFARRCPVYYSQQVLSYVCKTLLCPAYSEQVSQFLIPAMAYGKYPFPFVDLITTLITGRKEQAIGAGKNRGSGQSTSKKPAHIKKTSWLLGEFVTLGAKALGKFPAWLFLAKWKNCFL</sequence>
<evidence type="ECO:0000313" key="2">
    <source>
        <dbReference type="Proteomes" id="UP000828390"/>
    </source>
</evidence>
<evidence type="ECO:0000313" key="1">
    <source>
        <dbReference type="EMBL" id="KAH3832096.1"/>
    </source>
</evidence>
<comment type="caution">
    <text evidence="1">The sequence shown here is derived from an EMBL/GenBank/DDBJ whole genome shotgun (WGS) entry which is preliminary data.</text>
</comment>
<accession>A0A9D4H9E3</accession>
<reference evidence="1" key="1">
    <citation type="journal article" date="2019" name="bioRxiv">
        <title>The Genome of the Zebra Mussel, Dreissena polymorpha: A Resource for Invasive Species Research.</title>
        <authorList>
            <person name="McCartney M.A."/>
            <person name="Auch B."/>
            <person name="Kono T."/>
            <person name="Mallez S."/>
            <person name="Zhang Y."/>
            <person name="Obille A."/>
            <person name="Becker A."/>
            <person name="Abrahante J.E."/>
            <person name="Garbe J."/>
            <person name="Badalamenti J.P."/>
            <person name="Herman A."/>
            <person name="Mangelson H."/>
            <person name="Liachko I."/>
            <person name="Sullivan S."/>
            <person name="Sone E.D."/>
            <person name="Koren S."/>
            <person name="Silverstein K.A.T."/>
            <person name="Beckman K.B."/>
            <person name="Gohl D.M."/>
        </authorList>
    </citation>
    <scope>NUCLEOTIDE SEQUENCE</scope>
    <source>
        <strain evidence="1">Duluth1</strain>
        <tissue evidence="1">Whole animal</tissue>
    </source>
</reference>
<dbReference type="EMBL" id="JAIWYP010000004">
    <property type="protein sequence ID" value="KAH3832096.1"/>
    <property type="molecule type" value="Genomic_DNA"/>
</dbReference>
<keyword evidence="2" id="KW-1185">Reference proteome</keyword>
<dbReference type="Proteomes" id="UP000828390">
    <property type="component" value="Unassembled WGS sequence"/>
</dbReference>